<dbReference type="SUPFAM" id="SSF49562">
    <property type="entry name" value="C2 domain (Calcium/lipid-binding domain, CaLB)"/>
    <property type="match status" value="2"/>
</dbReference>
<dbReference type="Pfam" id="PF00168">
    <property type="entry name" value="C2"/>
    <property type="match status" value="2"/>
</dbReference>
<feature type="region of interest" description="Disordered" evidence="1">
    <location>
        <begin position="286"/>
        <end position="306"/>
    </location>
</feature>
<reference evidence="3" key="1">
    <citation type="submission" date="2021-01" db="EMBL/GenBank/DDBJ databases">
        <authorList>
            <person name="Corre E."/>
            <person name="Pelletier E."/>
            <person name="Niang G."/>
            <person name="Scheremetjew M."/>
            <person name="Finn R."/>
            <person name="Kale V."/>
            <person name="Holt S."/>
            <person name="Cochrane G."/>
            <person name="Meng A."/>
            <person name="Brown T."/>
            <person name="Cohen L."/>
        </authorList>
    </citation>
    <scope>NUCLEOTIDE SEQUENCE</scope>
    <source>
        <strain evidence="3">SoJaBio B1-5/56/2</strain>
    </source>
</reference>
<proteinExistence type="predicted"/>
<dbReference type="Gene3D" id="2.60.40.150">
    <property type="entry name" value="C2 domain"/>
    <property type="match status" value="1"/>
</dbReference>
<evidence type="ECO:0000256" key="1">
    <source>
        <dbReference type="SAM" id="MobiDB-lite"/>
    </source>
</evidence>
<accession>A0A7S4NV85</accession>
<dbReference type="InterPro" id="IPR000008">
    <property type="entry name" value="C2_dom"/>
</dbReference>
<feature type="domain" description="C2" evidence="2">
    <location>
        <begin position="1"/>
        <end position="119"/>
    </location>
</feature>
<protein>
    <recommendedName>
        <fullName evidence="2">C2 domain-containing protein</fullName>
    </recommendedName>
</protein>
<feature type="compositionally biased region" description="Basic and acidic residues" evidence="1">
    <location>
        <begin position="294"/>
        <end position="306"/>
    </location>
</feature>
<dbReference type="InterPro" id="IPR051634">
    <property type="entry name" value="Extended_Synaptotagmin"/>
</dbReference>
<dbReference type="GO" id="GO:0035091">
    <property type="term" value="F:phosphatidylinositol binding"/>
    <property type="evidence" value="ECO:0007669"/>
    <property type="project" value="TreeGrafter"/>
</dbReference>
<organism evidence="3">
    <name type="scientific">Paramoeba aestuarina</name>
    <dbReference type="NCBI Taxonomy" id="180227"/>
    <lineage>
        <taxon>Eukaryota</taxon>
        <taxon>Amoebozoa</taxon>
        <taxon>Discosea</taxon>
        <taxon>Flabellinia</taxon>
        <taxon>Dactylopodida</taxon>
        <taxon>Paramoebidae</taxon>
        <taxon>Paramoeba</taxon>
    </lineage>
</organism>
<dbReference type="SMART" id="SM00239">
    <property type="entry name" value="C2"/>
    <property type="match status" value="2"/>
</dbReference>
<dbReference type="PANTHER" id="PTHR45761">
    <property type="entry name" value="EXTENDED SYNAPTOTAGMIN-LIKE PROTEIN 2, ISOFORM C"/>
    <property type="match status" value="1"/>
</dbReference>
<dbReference type="GO" id="GO:0008429">
    <property type="term" value="F:phosphatidylethanolamine binding"/>
    <property type="evidence" value="ECO:0007669"/>
    <property type="project" value="TreeGrafter"/>
</dbReference>
<name>A0A7S4NV85_9EUKA</name>
<sequence length="306" mass="34782">MEAWGPEGCPYQAPIIGVVRLVIKRGEAINTLSKADPYVVGNFPGTIEKFQTTTKYNTLFPEWNETFEAFTTRRGGSVNWVVYENELNQKGRELGTVKFSWKATPFEWVHFKRAVTFKGQQKGNLFFSLVWLPLLPLSHPLSSRLNYLPGESEVVLFLHIKRCRNLHLLQTIPYSIPKQRIIRRYSVQVLVGTQNDRTKPRPSECPNYSKRMTFFTTRKCLMEEGVRIVVMSNWIKKGQCHLSMEHLSAGELNVPLSSGLMSPRSTTENRETASIEITTALLAIKNQDLEDQGDDKGKGKESANAS</sequence>
<dbReference type="AlphaFoldDB" id="A0A7S4NV85"/>
<dbReference type="PANTHER" id="PTHR45761:SF1">
    <property type="entry name" value="EXTENDED SYNAPTOTAGMIN-LIKE PROTEIN 2, ISOFORM C"/>
    <property type="match status" value="1"/>
</dbReference>
<dbReference type="GO" id="GO:0005789">
    <property type="term" value="C:endoplasmic reticulum membrane"/>
    <property type="evidence" value="ECO:0007669"/>
    <property type="project" value="TreeGrafter"/>
</dbReference>
<dbReference type="InterPro" id="IPR035892">
    <property type="entry name" value="C2_domain_sf"/>
</dbReference>
<evidence type="ECO:0000259" key="2">
    <source>
        <dbReference type="PROSITE" id="PS50004"/>
    </source>
</evidence>
<evidence type="ECO:0000313" key="3">
    <source>
        <dbReference type="EMBL" id="CAE2310634.1"/>
    </source>
</evidence>
<dbReference type="GO" id="GO:0031210">
    <property type="term" value="F:phosphatidylcholine binding"/>
    <property type="evidence" value="ECO:0007669"/>
    <property type="project" value="TreeGrafter"/>
</dbReference>
<gene>
    <name evidence="3" type="ORF">NAES01612_LOCUS13699</name>
</gene>
<dbReference type="GO" id="GO:0005509">
    <property type="term" value="F:calcium ion binding"/>
    <property type="evidence" value="ECO:0007669"/>
    <property type="project" value="TreeGrafter"/>
</dbReference>
<dbReference type="GO" id="GO:0005544">
    <property type="term" value="F:calcium-dependent phospholipid binding"/>
    <property type="evidence" value="ECO:0007669"/>
    <property type="project" value="TreeGrafter"/>
</dbReference>
<dbReference type="EMBL" id="HBKR01021056">
    <property type="protein sequence ID" value="CAE2310634.1"/>
    <property type="molecule type" value="Transcribed_RNA"/>
</dbReference>
<dbReference type="PROSITE" id="PS50004">
    <property type="entry name" value="C2"/>
    <property type="match status" value="1"/>
</dbReference>